<reference evidence="3" key="1">
    <citation type="submission" date="2020-08" db="EMBL/GenBank/DDBJ databases">
        <authorList>
            <person name="Cejkova D."/>
            <person name="Kubasova T."/>
            <person name="Jahodarova E."/>
            <person name="Rychlik I."/>
        </authorList>
    </citation>
    <scope>NUCLEOTIDE SEQUENCE</scope>
    <source>
        <strain evidence="3">An559</strain>
    </source>
</reference>
<dbReference type="Pfam" id="PF13392">
    <property type="entry name" value="HNH_3"/>
    <property type="match status" value="1"/>
</dbReference>
<sequence>MQKRAEKDPAVKVGVGSGGNQRGKKNHQFKDGRSHYREVFDRENPYQTFCEICGGSRHLVVHHIDGNRKNNAPENLVKICRSCHAQVHGLTRNFGGKES</sequence>
<keyword evidence="3" id="KW-0540">Nuclease</keyword>
<feature type="domain" description="HNH nuclease" evidence="2">
    <location>
        <begin position="34"/>
        <end position="85"/>
    </location>
</feature>
<organism evidence="3 4">
    <name type="scientific">Merdimmobilis hominis</name>
    <dbReference type="NCBI Taxonomy" id="2897707"/>
    <lineage>
        <taxon>Bacteria</taxon>
        <taxon>Bacillati</taxon>
        <taxon>Bacillota</taxon>
        <taxon>Clostridia</taxon>
        <taxon>Eubacteriales</taxon>
        <taxon>Oscillospiraceae</taxon>
        <taxon>Merdimmobilis</taxon>
    </lineage>
</organism>
<evidence type="ECO:0000313" key="4">
    <source>
        <dbReference type="Proteomes" id="UP000774750"/>
    </source>
</evidence>
<keyword evidence="4" id="KW-1185">Reference proteome</keyword>
<gene>
    <name evidence="3" type="ORF">H6A12_02185</name>
</gene>
<feature type="region of interest" description="Disordered" evidence="1">
    <location>
        <begin position="1"/>
        <end position="34"/>
    </location>
</feature>
<dbReference type="AlphaFoldDB" id="A0A938X5Y3"/>
<dbReference type="CDD" id="cd00085">
    <property type="entry name" value="HNHc"/>
    <property type="match status" value="1"/>
</dbReference>
<dbReference type="EMBL" id="JACJKY010000002">
    <property type="protein sequence ID" value="MBM6919972.1"/>
    <property type="molecule type" value="Genomic_DNA"/>
</dbReference>
<dbReference type="Proteomes" id="UP000774750">
    <property type="component" value="Unassembled WGS sequence"/>
</dbReference>
<feature type="compositionally biased region" description="Basic and acidic residues" evidence="1">
    <location>
        <begin position="1"/>
        <end position="10"/>
    </location>
</feature>
<accession>A0A938X5Y3</accession>
<proteinExistence type="predicted"/>
<keyword evidence="3" id="KW-0378">Hydrolase</keyword>
<dbReference type="Gene3D" id="3.90.75.20">
    <property type="match status" value="1"/>
</dbReference>
<protein>
    <submittedName>
        <fullName evidence="3">HNH endonuclease</fullName>
    </submittedName>
</protein>
<dbReference type="GO" id="GO:0004519">
    <property type="term" value="F:endonuclease activity"/>
    <property type="evidence" value="ECO:0007669"/>
    <property type="project" value="UniProtKB-KW"/>
</dbReference>
<reference evidence="3" key="2">
    <citation type="journal article" date="2021" name="Sci. Rep.">
        <title>The distribution of antibiotic resistance genes in chicken gut microbiota commensals.</title>
        <authorList>
            <person name="Juricova H."/>
            <person name="Matiasovicova J."/>
            <person name="Kubasova T."/>
            <person name="Cejkova D."/>
            <person name="Rychlik I."/>
        </authorList>
    </citation>
    <scope>NUCLEOTIDE SEQUENCE</scope>
    <source>
        <strain evidence="3">An559</strain>
    </source>
</reference>
<dbReference type="SMART" id="SM00507">
    <property type="entry name" value="HNHc"/>
    <property type="match status" value="1"/>
</dbReference>
<dbReference type="InterPro" id="IPR003615">
    <property type="entry name" value="HNH_nuc"/>
</dbReference>
<evidence type="ECO:0000256" key="1">
    <source>
        <dbReference type="SAM" id="MobiDB-lite"/>
    </source>
</evidence>
<comment type="caution">
    <text evidence="3">The sequence shown here is derived from an EMBL/GenBank/DDBJ whole genome shotgun (WGS) entry which is preliminary data.</text>
</comment>
<dbReference type="RefSeq" id="WP_204444303.1">
    <property type="nucleotide sequence ID" value="NZ_JACJKY010000002.1"/>
</dbReference>
<name>A0A938X5Y3_9FIRM</name>
<keyword evidence="3" id="KW-0255">Endonuclease</keyword>
<evidence type="ECO:0000313" key="3">
    <source>
        <dbReference type="EMBL" id="MBM6919972.1"/>
    </source>
</evidence>
<evidence type="ECO:0000259" key="2">
    <source>
        <dbReference type="SMART" id="SM00507"/>
    </source>
</evidence>